<dbReference type="EMBL" id="QIBW01000029">
    <property type="protein sequence ID" value="ROT87934.1"/>
    <property type="molecule type" value="Genomic_DNA"/>
</dbReference>
<feature type="region of interest" description="Disordered" evidence="1">
    <location>
        <begin position="1"/>
        <end position="35"/>
    </location>
</feature>
<reference evidence="4" key="1">
    <citation type="submission" date="2018-05" db="EMBL/GenBank/DDBJ databases">
        <title>Genome Sequencing of selected type strains of the family Eggerthellaceae.</title>
        <authorList>
            <person name="Danylec N."/>
            <person name="Stoll D.A."/>
            <person name="Doetsch A."/>
            <person name="Huch M."/>
        </authorList>
    </citation>
    <scope>NUCLEOTIDE SEQUENCE [LARGE SCALE GENOMIC DNA]</scope>
    <source>
        <strain evidence="4">DSM 27213</strain>
    </source>
</reference>
<dbReference type="PANTHER" id="PTHR46313:SF3">
    <property type="entry name" value="PROLYCOPENE ISOMERASE, CHLOROPLASTIC"/>
    <property type="match status" value="1"/>
</dbReference>
<accession>A0A423UGT6</accession>
<dbReference type="RefSeq" id="WP_096228412.1">
    <property type="nucleotide sequence ID" value="NZ_CP168029.1"/>
</dbReference>
<evidence type="ECO:0000259" key="2">
    <source>
        <dbReference type="Pfam" id="PF01593"/>
    </source>
</evidence>
<dbReference type="GO" id="GO:0016116">
    <property type="term" value="P:carotenoid metabolic process"/>
    <property type="evidence" value="ECO:0007669"/>
    <property type="project" value="InterPro"/>
</dbReference>
<feature type="domain" description="Amine oxidase" evidence="2">
    <location>
        <begin position="51"/>
        <end position="522"/>
    </location>
</feature>
<evidence type="ECO:0000313" key="4">
    <source>
        <dbReference type="Proteomes" id="UP000285258"/>
    </source>
</evidence>
<dbReference type="SUPFAM" id="SSF51905">
    <property type="entry name" value="FAD/NAD(P)-binding domain"/>
    <property type="match status" value="1"/>
</dbReference>
<dbReference type="AlphaFoldDB" id="A0A423UGT6"/>
<organism evidence="3 4">
    <name type="scientific">Gordonibacter urolithinfaciens</name>
    <dbReference type="NCBI Taxonomy" id="1335613"/>
    <lineage>
        <taxon>Bacteria</taxon>
        <taxon>Bacillati</taxon>
        <taxon>Actinomycetota</taxon>
        <taxon>Coriobacteriia</taxon>
        <taxon>Eggerthellales</taxon>
        <taxon>Eggerthellaceae</taxon>
        <taxon>Gordonibacter</taxon>
    </lineage>
</organism>
<dbReference type="InterPro" id="IPR002937">
    <property type="entry name" value="Amino_oxidase"/>
</dbReference>
<protein>
    <submittedName>
        <fullName evidence="3">NAD(P)/FAD-dependent oxidoreductase</fullName>
    </submittedName>
</protein>
<name>A0A423UGT6_9ACTN</name>
<sequence length="534" mass="57933">MDQLKSEHAGGGTAKRTDVSRETSEERSSRATGAAGAGASSKRVAVVGAGIAGLAAGVYARQSGFDVTVFESHAIPGGASTSWSRKGYLFEGGMHWLTGSSPKTALNAVWNEIGALDADVPIYVRDPFLAYEFEGRTVYLYRDVDRLEEHLLDVAPEDARQIRRLVKDVRAFMKVSMPVFDLKGVKAAVPRKAGMGEMLAMLPAMTRMPAYANQTARAFADRFSNPLLRTLFASMVGEDMSAMGLAFTLATLAAGDGGYPLGGSLAMARRVAETLERLGGRIEYRSLVEQVAVRDGRAVGVVVDGEERAFDAVIVTQDLRMAVDELFDPPIVEPWAEHLREHVHPILDTFVSLGIRSDLSDVPECVGFPLDEPVFCGGQRHDALSFNNYAAYEGYAPEGCTAMTLFMNGDTYDWWAARKADGTYAQEKRKLAEAVIAAVSKKCPQVEGKVEVWDVATPLTYERYLRSYKGSWMSNMLPGEKARSYPAKPEGIADVYFAGQRLVAPGGLPTAVDTARTAVQHLCRDTGTVFQGAL</sequence>
<evidence type="ECO:0000313" key="3">
    <source>
        <dbReference type="EMBL" id="ROT87934.1"/>
    </source>
</evidence>
<proteinExistence type="predicted"/>
<dbReference type="Proteomes" id="UP000285258">
    <property type="component" value="Unassembled WGS sequence"/>
</dbReference>
<dbReference type="Pfam" id="PF01593">
    <property type="entry name" value="Amino_oxidase"/>
    <property type="match status" value="1"/>
</dbReference>
<gene>
    <name evidence="3" type="ORF">DMP12_13990</name>
</gene>
<comment type="caution">
    <text evidence="3">The sequence shown here is derived from an EMBL/GenBank/DDBJ whole genome shotgun (WGS) entry which is preliminary data.</text>
</comment>
<evidence type="ECO:0000256" key="1">
    <source>
        <dbReference type="SAM" id="MobiDB-lite"/>
    </source>
</evidence>
<dbReference type="Gene3D" id="3.50.50.60">
    <property type="entry name" value="FAD/NAD(P)-binding domain"/>
    <property type="match status" value="2"/>
</dbReference>
<feature type="compositionally biased region" description="Basic and acidic residues" evidence="1">
    <location>
        <begin position="15"/>
        <end position="29"/>
    </location>
</feature>
<dbReference type="PRINTS" id="PR00419">
    <property type="entry name" value="ADXRDTASE"/>
</dbReference>
<dbReference type="InterPro" id="IPR036188">
    <property type="entry name" value="FAD/NAD-bd_sf"/>
</dbReference>
<dbReference type="GO" id="GO:0016491">
    <property type="term" value="F:oxidoreductase activity"/>
    <property type="evidence" value="ECO:0007669"/>
    <property type="project" value="InterPro"/>
</dbReference>
<dbReference type="InterPro" id="IPR045892">
    <property type="entry name" value="CrtISO-like"/>
</dbReference>
<dbReference type="PANTHER" id="PTHR46313">
    <property type="match status" value="1"/>
</dbReference>